<feature type="transmembrane region" description="Helical" evidence="1">
    <location>
        <begin position="1501"/>
        <end position="1521"/>
    </location>
</feature>
<keyword evidence="1" id="KW-1133">Transmembrane helix</keyword>
<proteinExistence type="predicted"/>
<evidence type="ECO:0000313" key="2">
    <source>
        <dbReference type="EMBL" id="KAF0693406.1"/>
    </source>
</evidence>
<evidence type="ECO:0000313" key="4">
    <source>
        <dbReference type="Proteomes" id="UP000332933"/>
    </source>
</evidence>
<accession>A0A485L461</accession>
<dbReference type="Proteomes" id="UP000332933">
    <property type="component" value="Unassembled WGS sequence"/>
</dbReference>
<sequence>MAHTAARQTRCNAHFSQNGAVYLETMFRNVATSELIQSQFATTLNQTIFQGVATFPNGGLWLQALLTHTWIPIDNEVAAWTAAGIRRWKIQVYNLKELGLSSSITIVNAMGVSQVVTIMSIPSIQRSAAVWTTAFMYYGFWNDLWLCPPSSGLGCSLVRNVSNSIDAMGINWDFSMTGNTDTNSSHTLRTHVGPFQSIDIYMVLPPASLIALSTSFHEQLINRLRNNLTSLTAYNKLPETLVDPIPLSWTGPNMLYYGGSPLCPFGKAEPYVQQPMNFYDTCQYQTPYSMQLRKESTLFAMAVTQITGSNVTSLCSLCKTQSNVCRQTLQQGLTVSTTYRFGVNITKVTRDIISLGAGFIQMALQNYTNNILLSQPLISNPPDVWSFYGWLMLYEWVDGDREVYTFAGDYQNVTLMSSMLDPLPLIANPLELPHHACTYVWFVVVYITVVLVWVGFLQVVFAVFWRYHSVWQNLLQWNRVAGSVWIGRPFMVLRGLVAVVILSTAPVVFQVDNGFTHFQFQPRSVFHRCVLVGETLWFSYAVIDFLLPFTQRYSRLIGPMSSVLSFLAIFIIDSNAPVQVQATIGNDCSIVAFNRGLDCTSGTVHIGSLHRIGLFVALQLGAVLLSYTIFRISFKLHASESKNQHVLIPAAAEMFLVPSEETFCHLDNMSCVLSGILVFNQVSFDLKTWSLLRSTVESTAGPKLPEAETINAPTSDAAASPRAQGQLKVVFRLIKRIRRWRDKHMRVMGALSLGYMAMSVSSSYAFLVLTKSTMANDFYWVLFDSDAQSYLTNWFNLNLQLTASTPQIKMDQTVYSAAVSTNNAPNSVTYSSNLYPNAIQDEANTLPNVIQAMRAMDGCQVPWIMTAYCYVDFGRRWSMAHSTGKGQRCTLEHCNGAVYLEATLRNIQWARITTCYGLPLDIGVFSFLRTFDQGQEWLDSIQRTTNSLSAEVNCWSQYGITRYTTQWQNYKTLGVIESFTVENAFGLTYPLTLKRSTGVYQFSAQTSFKMYWSFAGDLAAIAANGTSPIAGQSLVASAPNFAFSNISFEAVLKQNGTLVAPLGIGTTLVRNLLGPYGTITLKRVAVPYDLRQLHQNYTSEVMQLISSSYQTQEAFWSSYEDFTFTPRPQRWDASSLHNGNLFCDIDVADDNHSPLVGFSFMGVCSNNFYEESYGTTLELTNAVLAANLIAPGALQVTDVCNRETLDKGSCIRQVNETTFFLASNLANLHLARAEGVKTYIRDTLLLEFVQYISTNNDVTFQLSQVNIFDPSETQLELFSWVMVFDWVRGKREVLTLQGDTSTVTILSTYVELVSVPVNVMEVPLNVALYMRYVLQYVTGICFTVACLICGYIAWVHGRVEASNMMSFNRVAGMVWIGRPLLLVRAVTGIIMLSTSGLVLTRPFAGFMASFVSETPPWYTTILSAGELSWFVYIINDTFSVFTRQYTYTYSMKSSLLVWFTTAMWGLVSPVKHTGTIARVCTVVTLDFQIQCISGVLAIGSYSRFCGLVGLVFGCCFVCYVYERIKNPHLTANASAASFFLYASAKHQFFKSKWDFAGVHFLDQASAALNGVLTMELQSTWYVLDVKTWRLFVYKLDCGVNQSDLPPHLQHAMPLLE</sequence>
<feature type="transmembrane region" description="Helical" evidence="1">
    <location>
        <begin position="1447"/>
        <end position="1467"/>
    </location>
</feature>
<reference evidence="2" key="2">
    <citation type="submission" date="2019-06" db="EMBL/GenBank/DDBJ databases">
        <title>Genomics analysis of Aphanomyces spp. identifies a new class of oomycete effector associated with host adaptation.</title>
        <authorList>
            <person name="Gaulin E."/>
        </authorList>
    </citation>
    <scope>NUCLEOTIDE SEQUENCE</scope>
    <source>
        <strain evidence="2">CBS 578.67</strain>
    </source>
</reference>
<feature type="transmembrane region" description="Helical" evidence="1">
    <location>
        <begin position="485"/>
        <end position="505"/>
    </location>
</feature>
<keyword evidence="1" id="KW-0812">Transmembrane</keyword>
<name>A0A485L461_9STRA</name>
<gene>
    <name evidence="3" type="primary">Aste57867_15639</name>
    <name evidence="2" type="ORF">As57867_015583</name>
    <name evidence="3" type="ORF">ASTE57867_15639</name>
</gene>
<feature type="transmembrane region" description="Helical" evidence="1">
    <location>
        <begin position="1417"/>
        <end position="1435"/>
    </location>
</feature>
<organism evidence="3 4">
    <name type="scientific">Aphanomyces stellatus</name>
    <dbReference type="NCBI Taxonomy" id="120398"/>
    <lineage>
        <taxon>Eukaryota</taxon>
        <taxon>Sar</taxon>
        <taxon>Stramenopiles</taxon>
        <taxon>Oomycota</taxon>
        <taxon>Saprolegniomycetes</taxon>
        <taxon>Saprolegniales</taxon>
        <taxon>Verrucalvaceae</taxon>
        <taxon>Aphanomyces</taxon>
    </lineage>
</organism>
<feature type="transmembrane region" description="Helical" evidence="1">
    <location>
        <begin position="439"/>
        <end position="464"/>
    </location>
</feature>
<reference evidence="3 4" key="1">
    <citation type="submission" date="2019-03" db="EMBL/GenBank/DDBJ databases">
        <authorList>
            <person name="Gaulin E."/>
            <person name="Dumas B."/>
        </authorList>
    </citation>
    <scope>NUCLEOTIDE SEQUENCE [LARGE SCALE GENOMIC DNA]</scope>
    <source>
        <strain evidence="3">CBS 568.67</strain>
    </source>
</reference>
<dbReference type="EMBL" id="VJMH01005703">
    <property type="protein sequence ID" value="KAF0693406.1"/>
    <property type="molecule type" value="Genomic_DNA"/>
</dbReference>
<keyword evidence="4" id="KW-1185">Reference proteome</keyword>
<protein>
    <submittedName>
        <fullName evidence="3">Aste57867_15639 protein</fullName>
    </submittedName>
</protein>
<feature type="transmembrane region" description="Helical" evidence="1">
    <location>
        <begin position="1333"/>
        <end position="1354"/>
    </location>
</feature>
<feature type="transmembrane region" description="Helical" evidence="1">
    <location>
        <begin position="1375"/>
        <end position="1397"/>
    </location>
</feature>
<feature type="transmembrane region" description="Helical" evidence="1">
    <location>
        <begin position="612"/>
        <end position="634"/>
    </location>
</feature>
<dbReference type="EMBL" id="CAADRA010005724">
    <property type="protein sequence ID" value="VFT92436.1"/>
    <property type="molecule type" value="Genomic_DNA"/>
</dbReference>
<feature type="transmembrane region" description="Helical" evidence="1">
    <location>
        <begin position="525"/>
        <end position="546"/>
    </location>
</feature>
<feature type="transmembrane region" description="Helical" evidence="1">
    <location>
        <begin position="553"/>
        <end position="572"/>
    </location>
</feature>
<evidence type="ECO:0000256" key="1">
    <source>
        <dbReference type="SAM" id="Phobius"/>
    </source>
</evidence>
<keyword evidence="1" id="KW-0472">Membrane</keyword>
<feature type="transmembrane region" description="Helical" evidence="1">
    <location>
        <begin position="745"/>
        <end position="767"/>
    </location>
</feature>
<evidence type="ECO:0000313" key="3">
    <source>
        <dbReference type="EMBL" id="VFT92436.1"/>
    </source>
</evidence>